<keyword evidence="4" id="KW-1185">Reference proteome</keyword>
<feature type="transmembrane region" description="Helical" evidence="2">
    <location>
        <begin position="12"/>
        <end position="32"/>
    </location>
</feature>
<organism evidence="3 4">
    <name type="scientific">Morus notabilis</name>
    <dbReference type="NCBI Taxonomy" id="981085"/>
    <lineage>
        <taxon>Eukaryota</taxon>
        <taxon>Viridiplantae</taxon>
        <taxon>Streptophyta</taxon>
        <taxon>Embryophyta</taxon>
        <taxon>Tracheophyta</taxon>
        <taxon>Spermatophyta</taxon>
        <taxon>Magnoliopsida</taxon>
        <taxon>eudicotyledons</taxon>
        <taxon>Gunneridae</taxon>
        <taxon>Pentapetalae</taxon>
        <taxon>rosids</taxon>
        <taxon>fabids</taxon>
        <taxon>Rosales</taxon>
        <taxon>Moraceae</taxon>
        <taxon>Moreae</taxon>
        <taxon>Morus</taxon>
    </lineage>
</organism>
<sequence length="113" mass="12242">MPKPIVSSVEHALCVIMAIIIMAVAPLGATAMPSPTPKSPILLSPSPSHQPVKNLQVQIGREQNYIPSGIMEDYGYWNPSPYFDRGNAAPIPHGHVVEDSFHTDHDMASDGRT</sequence>
<evidence type="ECO:0000313" key="3">
    <source>
        <dbReference type="EMBL" id="EXB60666.1"/>
    </source>
</evidence>
<feature type="compositionally biased region" description="Basic and acidic residues" evidence="1">
    <location>
        <begin position="95"/>
        <end position="113"/>
    </location>
</feature>
<name>W9R9V8_9ROSA</name>
<evidence type="ECO:0000313" key="4">
    <source>
        <dbReference type="Proteomes" id="UP000030645"/>
    </source>
</evidence>
<dbReference type="Proteomes" id="UP000030645">
    <property type="component" value="Unassembled WGS sequence"/>
</dbReference>
<gene>
    <name evidence="3" type="ORF">L484_016020</name>
</gene>
<keyword evidence="2" id="KW-1133">Transmembrane helix</keyword>
<feature type="region of interest" description="Disordered" evidence="1">
    <location>
        <begin position="94"/>
        <end position="113"/>
    </location>
</feature>
<accession>W9R9V8</accession>
<evidence type="ECO:0000256" key="2">
    <source>
        <dbReference type="SAM" id="Phobius"/>
    </source>
</evidence>
<keyword evidence="2" id="KW-0812">Transmembrane</keyword>
<dbReference type="EMBL" id="KE344398">
    <property type="protein sequence ID" value="EXB60666.1"/>
    <property type="molecule type" value="Genomic_DNA"/>
</dbReference>
<keyword evidence="2" id="KW-0472">Membrane</keyword>
<evidence type="ECO:0000256" key="1">
    <source>
        <dbReference type="SAM" id="MobiDB-lite"/>
    </source>
</evidence>
<proteinExistence type="predicted"/>
<protein>
    <submittedName>
        <fullName evidence="3">Uncharacterized protein</fullName>
    </submittedName>
</protein>
<dbReference type="AlphaFoldDB" id="W9R9V8"/>
<reference evidence="4" key="1">
    <citation type="submission" date="2013-01" db="EMBL/GenBank/DDBJ databases">
        <title>Draft Genome Sequence of a Mulberry Tree, Morus notabilis C.K. Schneid.</title>
        <authorList>
            <person name="He N."/>
            <person name="Zhao S."/>
        </authorList>
    </citation>
    <scope>NUCLEOTIDE SEQUENCE</scope>
</reference>